<feature type="transmembrane region" description="Helical" evidence="1">
    <location>
        <begin position="43"/>
        <end position="62"/>
    </location>
</feature>
<evidence type="ECO:0000313" key="3">
    <source>
        <dbReference type="Proteomes" id="UP000274578"/>
    </source>
</evidence>
<organism evidence="2 3">
    <name type="scientific">Segatella oris</name>
    <dbReference type="NCBI Taxonomy" id="28135"/>
    <lineage>
        <taxon>Bacteria</taxon>
        <taxon>Pseudomonadati</taxon>
        <taxon>Bacteroidota</taxon>
        <taxon>Bacteroidia</taxon>
        <taxon>Bacteroidales</taxon>
        <taxon>Prevotellaceae</taxon>
        <taxon>Segatella</taxon>
    </lineage>
</organism>
<feature type="transmembrane region" description="Helical" evidence="1">
    <location>
        <begin position="134"/>
        <end position="154"/>
    </location>
</feature>
<proteinExistence type="predicted"/>
<dbReference type="AlphaFoldDB" id="A0A3S4T3Y3"/>
<dbReference type="InterPro" id="IPR038770">
    <property type="entry name" value="Na+/solute_symporter_sf"/>
</dbReference>
<keyword evidence="1" id="KW-0472">Membrane</keyword>
<gene>
    <name evidence="2" type="ORF">NCTC13071_02504</name>
</gene>
<feature type="transmembrane region" description="Helical" evidence="1">
    <location>
        <begin position="101"/>
        <end position="122"/>
    </location>
</feature>
<keyword evidence="1" id="KW-1133">Transmembrane helix</keyword>
<evidence type="ECO:0000313" key="2">
    <source>
        <dbReference type="EMBL" id="VEH16479.1"/>
    </source>
</evidence>
<accession>A0A3S4T3Y3</accession>
<protein>
    <recommendedName>
        <fullName evidence="4">Bile acid transporter</fullName>
    </recommendedName>
</protein>
<feature type="transmembrane region" description="Helical" evidence="1">
    <location>
        <begin position="74"/>
        <end position="95"/>
    </location>
</feature>
<name>A0A3S4T3Y3_9BACT</name>
<feature type="transmembrane region" description="Helical" evidence="1">
    <location>
        <begin position="231"/>
        <end position="249"/>
    </location>
</feature>
<evidence type="ECO:0008006" key="4">
    <source>
        <dbReference type="Google" id="ProtNLM"/>
    </source>
</evidence>
<dbReference type="EMBL" id="LR134384">
    <property type="protein sequence ID" value="VEH16479.1"/>
    <property type="molecule type" value="Genomic_DNA"/>
</dbReference>
<dbReference type="RefSeq" id="WP_018920523.1">
    <property type="nucleotide sequence ID" value="NZ_LR134384.1"/>
</dbReference>
<feature type="transmembrane region" description="Helical" evidence="1">
    <location>
        <begin position="206"/>
        <end position="225"/>
    </location>
</feature>
<feature type="transmembrane region" description="Helical" evidence="1">
    <location>
        <begin position="160"/>
        <end position="185"/>
    </location>
</feature>
<dbReference type="Gene3D" id="1.20.1530.20">
    <property type="match status" value="1"/>
</dbReference>
<feature type="transmembrane region" description="Helical" evidence="1">
    <location>
        <begin position="12"/>
        <end position="31"/>
    </location>
</feature>
<reference evidence="2 3" key="1">
    <citation type="submission" date="2018-12" db="EMBL/GenBank/DDBJ databases">
        <authorList>
            <consortium name="Pathogen Informatics"/>
        </authorList>
    </citation>
    <scope>NUCLEOTIDE SEQUENCE [LARGE SCALE GENOMIC DNA]</scope>
    <source>
        <strain evidence="2 3">NCTC13071</strain>
    </source>
</reference>
<dbReference type="GeneID" id="85013239"/>
<evidence type="ECO:0000256" key="1">
    <source>
        <dbReference type="SAM" id="Phobius"/>
    </source>
</evidence>
<sequence length="319" mass="35552">MGIIKFIKQWTLLCAIVFGSIVYLVFTHIAVLTPFGDYIGPKLVTLLPVNIFLMLYITFCKIQMNDLTPRKWHFILQGIRTLLAALSVVAANLCTDPTYKLIWEGVFICVICPTAAAAPVIVDKLGGSIASLTVYLLIANGFTSIIIPLFFPLMEKGADITFAMAAWMVLKRVLTVLVIPLGLALCSRKFLPNFVAWLKTKRNIAFYLWSFNLSIIMGLAMQNIMNAPVSGWVLVTLCIIPLLLATFQFSMGKLVGYRYGDSIGAGQALGQKNTVVGIWLTLSFLNPYAAIAPCVYVIWQNIINAVQLWYKDKYGYLKW</sequence>
<dbReference type="Proteomes" id="UP000274578">
    <property type="component" value="Chromosome 1"/>
</dbReference>
<dbReference type="KEGG" id="poc:NCTC13071_02504"/>
<keyword evidence="1" id="KW-0812">Transmembrane</keyword>